<feature type="compositionally biased region" description="Low complexity" evidence="2">
    <location>
        <begin position="850"/>
        <end position="870"/>
    </location>
</feature>
<feature type="compositionally biased region" description="Basic and acidic residues" evidence="2">
    <location>
        <begin position="1491"/>
        <end position="1505"/>
    </location>
</feature>
<evidence type="ECO:0000259" key="4">
    <source>
        <dbReference type="Pfam" id="PF23314"/>
    </source>
</evidence>
<dbReference type="GO" id="GO:0000792">
    <property type="term" value="C:heterochromatin"/>
    <property type="evidence" value="ECO:0007669"/>
    <property type="project" value="TreeGrafter"/>
</dbReference>
<feature type="compositionally biased region" description="Polar residues" evidence="2">
    <location>
        <begin position="1627"/>
        <end position="1637"/>
    </location>
</feature>
<feature type="compositionally biased region" description="Low complexity" evidence="2">
    <location>
        <begin position="1564"/>
        <end position="1575"/>
    </location>
</feature>
<dbReference type="GO" id="GO:0045814">
    <property type="term" value="P:negative regulation of gene expression, epigenetic"/>
    <property type="evidence" value="ECO:0007669"/>
    <property type="project" value="InterPro"/>
</dbReference>
<comment type="similarity">
    <text evidence="1">Belongs to the TASOR family.</text>
</comment>
<feature type="compositionally biased region" description="Low complexity" evidence="2">
    <location>
        <begin position="1"/>
        <end position="16"/>
    </location>
</feature>
<dbReference type="Proteomes" id="UP001460270">
    <property type="component" value="Unassembled WGS sequence"/>
</dbReference>
<name>A0AAW0NJG6_9GOBI</name>
<protein>
    <recommendedName>
        <fullName evidence="8">DUF3715 domain-containing protein</fullName>
    </recommendedName>
</protein>
<accession>A0AAW0NJG6</accession>
<evidence type="ECO:0000256" key="2">
    <source>
        <dbReference type="SAM" id="MobiDB-lite"/>
    </source>
</evidence>
<feature type="compositionally biased region" description="Acidic residues" evidence="2">
    <location>
        <begin position="930"/>
        <end position="940"/>
    </location>
</feature>
<dbReference type="EMBL" id="JBBPFD010000014">
    <property type="protein sequence ID" value="KAK7899418.1"/>
    <property type="molecule type" value="Genomic_DNA"/>
</dbReference>
<organism evidence="6 7">
    <name type="scientific">Mugilogobius chulae</name>
    <name type="common">yellowstripe goby</name>
    <dbReference type="NCBI Taxonomy" id="88201"/>
    <lineage>
        <taxon>Eukaryota</taxon>
        <taxon>Metazoa</taxon>
        <taxon>Chordata</taxon>
        <taxon>Craniata</taxon>
        <taxon>Vertebrata</taxon>
        <taxon>Euteleostomi</taxon>
        <taxon>Actinopterygii</taxon>
        <taxon>Neopterygii</taxon>
        <taxon>Teleostei</taxon>
        <taxon>Neoteleostei</taxon>
        <taxon>Acanthomorphata</taxon>
        <taxon>Gobiaria</taxon>
        <taxon>Gobiiformes</taxon>
        <taxon>Gobioidei</taxon>
        <taxon>Gobiidae</taxon>
        <taxon>Gobionellinae</taxon>
        <taxon>Mugilogobius</taxon>
    </lineage>
</organism>
<dbReference type="InterPro" id="IPR022188">
    <property type="entry name" value="TASOR_DUF3715"/>
</dbReference>
<dbReference type="InterPro" id="IPR046432">
    <property type="entry name" value="TASOR"/>
</dbReference>
<evidence type="ECO:0000313" key="7">
    <source>
        <dbReference type="Proteomes" id="UP001460270"/>
    </source>
</evidence>
<keyword evidence="7" id="KW-1185">Reference proteome</keyword>
<feature type="compositionally biased region" description="Polar residues" evidence="2">
    <location>
        <begin position="1581"/>
        <end position="1593"/>
    </location>
</feature>
<dbReference type="Pfam" id="PF23314">
    <property type="entry name" value="TASOR_alpha-beta"/>
    <property type="match status" value="1"/>
</dbReference>
<dbReference type="GO" id="GO:0003682">
    <property type="term" value="F:chromatin binding"/>
    <property type="evidence" value="ECO:0007669"/>
    <property type="project" value="TreeGrafter"/>
</dbReference>
<feature type="compositionally biased region" description="Basic residues" evidence="2">
    <location>
        <begin position="1772"/>
        <end position="1781"/>
    </location>
</feature>
<evidence type="ECO:0000259" key="3">
    <source>
        <dbReference type="Pfam" id="PF12509"/>
    </source>
</evidence>
<feature type="region of interest" description="Disordered" evidence="2">
    <location>
        <begin position="1548"/>
        <end position="1598"/>
    </location>
</feature>
<feature type="compositionally biased region" description="Polar residues" evidence="2">
    <location>
        <begin position="1734"/>
        <end position="1752"/>
    </location>
</feature>
<feature type="compositionally biased region" description="Basic and acidic residues" evidence="2">
    <location>
        <begin position="1548"/>
        <end position="1557"/>
    </location>
</feature>
<feature type="region of interest" description="Disordered" evidence="2">
    <location>
        <begin position="1491"/>
        <end position="1514"/>
    </location>
</feature>
<feature type="region of interest" description="Disordered" evidence="2">
    <location>
        <begin position="1"/>
        <end position="26"/>
    </location>
</feature>
<feature type="region of interest" description="Disordered" evidence="2">
    <location>
        <begin position="1616"/>
        <end position="1784"/>
    </location>
</feature>
<gene>
    <name evidence="6" type="ORF">WMY93_020271</name>
</gene>
<dbReference type="PANTHER" id="PTHR16207:SF1">
    <property type="entry name" value="PROTEIN TASOR"/>
    <property type="match status" value="1"/>
</dbReference>
<feature type="compositionally biased region" description="Basic and acidic residues" evidence="2">
    <location>
        <begin position="788"/>
        <end position="804"/>
    </location>
</feature>
<feature type="compositionally biased region" description="Polar residues" evidence="2">
    <location>
        <begin position="959"/>
        <end position="977"/>
    </location>
</feature>
<proteinExistence type="inferred from homology"/>
<evidence type="ECO:0008006" key="8">
    <source>
        <dbReference type="Google" id="ProtNLM"/>
    </source>
</evidence>
<dbReference type="GO" id="GO:0005654">
    <property type="term" value="C:nucleoplasm"/>
    <property type="evidence" value="ECO:0007669"/>
    <property type="project" value="TreeGrafter"/>
</dbReference>
<evidence type="ECO:0000256" key="1">
    <source>
        <dbReference type="ARBA" id="ARBA00008058"/>
    </source>
</evidence>
<feature type="domain" description="TASOR pseudo-PARP" evidence="3">
    <location>
        <begin position="148"/>
        <end position="291"/>
    </location>
</feature>
<sequence>MGDSQQQQARAPPRRQSYGGAHGQEEDVQWVRTYRDQQHADTDRGVVVVSPGESVRPADRRLSAPLPQVVHQRHMPVGTQKFHIPRKTKEKLALFQPLSSESREYEDMLTVLTSGYLDSASSGSFSYSKPRLVHSETLEKEFVEKRKELKADGRTEKELEESYCFLLCDYSKLQMLCEKGLYVGQSRITVLGNPQKGVYLSRCSDLLQLSPFAPGASGEIIIFKVIKGKVKSIYENMKNLLDPTPRFDSHLSKNISKVTSVMSYRAFELTQHYFYEYSFDELRQRPRQVCPYAVVSFQFKGKETALTSKPMTPLRMNSQSSDKSQEQSHFTVWSGDLVKDDRVLFQISLKSSSPPFLPHKLPEKLEVTCVMRWDQATRRLPQSLFSYNLYNNSSQEVLKDGFYCSLLEVVDRNRSVNGVSKLLQELESKAVVLVMPLTERGFLFLLSSVQMALAHERGENWKRSLQALFVFPETRCPKSKCVSSESAADLVTAESLLPGFNHFVPALHFALGKARTNPPPELSAGVEQQAREYLHGIKEGVLRTYPMAQYEAELEQAGRQYPVPVLHRLGLESCLQPYLRGPALYLLLLSRVRAMVQQLCARPQSAKEQRAQGDQKMQQLIDLVLSCKRNAEKEVQSEMRSGARKRKMEQETAQRAIKHLKASQELRHLNAPSTQDNPDPVSSSPSSLTSLIGSVGLKDTDLRKEGSELASQLLSLLTSLNQKATNQSTPDPWEAGQKESSPFDRLALKLGLPTNCDIDLRKHEDIEVDSVSSQEGFSPVTAPSGDPRTVHRERERSLDQDPRRASRAPSAVNEEEPLQPDIPWVLIPITGLPSKHYSRRDADLPRDPQAVATAPSHSPAPSVPSASSSPDPSPPASPSQCPSPEPSPQQSPCPSPEPELPASPPVPSPRSSPGPALEPEASPEIIEALNDPEEIEEVQDLGDTAEPSPEEPEAASPVPCTSSAQLSPEPQTSQKTPNVDEEDLQDFLDLDPLSPPFPSMEIDTIVDRHLDDFNSDVQRILQNQQVSYDFPMSSQSTPQTNQTANASWRAPISHFSQYVSFYHPCPPVNRYVNSLQKQISNVLCKHHYQSPYYRGYFLPDLASRISEFVASIRAANDEEQALSETRTWPTDSEQEVATSSMDCNNVIIEKTIQNDVTCSDMETDLDISNNGRRQVQFGGNHIEICIRNEPEANSSNSNSRDVDDVVFSTPESPPGNSDQNALNSLINQLQPEVFTTLVDIIKDIKRNTQHFYIHCPEEDDYTIQQIRAQLSHQSYIEQNPVLFLNQDQEMSRKLLVVIKNQDISAHIHQIPELLALKRRPSVQFLGVDRAEDLRNHSSQELFVSGGQVVSDEMVLNPDIVTHEKLSALLSVMESYSSPENIWRWKIHCKTHKKLKEQSRFRRDAAALLEVLMSFQKRQLVEFLPYHKCDMSHGPELLDCAVELQGTYTSFRHTLLLTENRLVNSSGGGVIVCGIDEFLQDFRKLVGYHDDDQEPVREEPQSKEEPSQSQVSSEELVSGSCLGSIPLHSEQDFEVLHRAINQLRAERQQQLRDCHGDSGEGQGAVSTTDLTSVTSTELRPCTPTTDVVSNSEHAQMTPGRRAVAATLDLIHSTMQPIDEDRTKAQPRVLTQPQPQTETQSRDFTEPTKSLEAQVHTNIQATVTGSPEVKNLDKTETKLSTERKKSPEIQVQKTVESRPKEVSIDPSGSRRSCQSSDAQERATVSGKSEPAVPSSAPETSVNQTTVQEAKSTAQSSSSSANNNNNNSAPESRTKTKRKQKKNLAPKEMLLATRKKDAFSYKNLGNPKIWHQIAFLRDGFIRVGRPVAPFNEGRLLYLKSKSTLKQVVNHVPPPLHPPSRWFPTILSIYDHHLGPWALVEKVLDSQGNSVPVAFLIAEEKPPKNPSVNPSMFHRPFYEDGDAGMMYF</sequence>
<feature type="compositionally biased region" description="Polar residues" evidence="2">
    <location>
        <begin position="1653"/>
        <end position="1663"/>
    </location>
</feature>
<dbReference type="InterPro" id="IPR056243">
    <property type="entry name" value="TASOR_ab_dom"/>
</dbReference>
<evidence type="ECO:0000313" key="6">
    <source>
        <dbReference type="EMBL" id="KAK7899418.1"/>
    </source>
</evidence>
<feature type="region of interest" description="Disordered" evidence="2">
    <location>
        <begin position="1189"/>
        <end position="1218"/>
    </location>
</feature>
<dbReference type="Pfam" id="PF24630">
    <property type="entry name" value="PIN_TASOR"/>
    <property type="match status" value="1"/>
</dbReference>
<dbReference type="InterPro" id="IPR056242">
    <property type="entry name" value="PIN_TASOR"/>
</dbReference>
<feature type="region of interest" description="Disordered" evidence="2">
    <location>
        <begin position="769"/>
        <end position="979"/>
    </location>
</feature>
<feature type="region of interest" description="Disordered" evidence="2">
    <location>
        <begin position="634"/>
        <end position="688"/>
    </location>
</feature>
<dbReference type="GO" id="GO:0097355">
    <property type="term" value="P:protein localization to heterochromatin"/>
    <property type="evidence" value="ECO:0007669"/>
    <property type="project" value="TreeGrafter"/>
</dbReference>
<feature type="domain" description="TASOR alpha/beta" evidence="4">
    <location>
        <begin position="1247"/>
        <end position="1342"/>
    </location>
</feature>
<dbReference type="Pfam" id="PF12509">
    <property type="entry name" value="DUF3715"/>
    <property type="match status" value="1"/>
</dbReference>
<feature type="compositionally biased region" description="Basic and acidic residues" evidence="2">
    <location>
        <begin position="1668"/>
        <end position="1685"/>
    </location>
</feature>
<reference evidence="7" key="1">
    <citation type="submission" date="2024-04" db="EMBL/GenBank/DDBJ databases">
        <title>Salinicola lusitanus LLJ914,a marine bacterium isolated from the Okinawa Trough.</title>
        <authorList>
            <person name="Li J."/>
        </authorList>
    </citation>
    <scope>NUCLEOTIDE SEQUENCE [LARGE SCALE GENOMIC DNA]</scope>
</reference>
<feature type="domain" description="TASOR PIN" evidence="5">
    <location>
        <begin position="1346"/>
        <end position="1483"/>
    </location>
</feature>
<dbReference type="PANTHER" id="PTHR16207">
    <property type="entry name" value="SET DOMAIN-CONTAINING PROTEIN"/>
    <property type="match status" value="1"/>
</dbReference>
<feature type="compositionally biased region" description="Low complexity" evidence="2">
    <location>
        <begin position="1753"/>
        <end position="1766"/>
    </location>
</feature>
<evidence type="ECO:0000259" key="5">
    <source>
        <dbReference type="Pfam" id="PF24630"/>
    </source>
</evidence>
<feature type="compositionally biased region" description="Pro residues" evidence="2">
    <location>
        <begin position="871"/>
        <end position="912"/>
    </location>
</feature>
<comment type="caution">
    <text evidence="6">The sequence shown here is derived from an EMBL/GenBank/DDBJ whole genome shotgun (WGS) entry which is preliminary data.</text>
</comment>